<dbReference type="RefSeq" id="WP_188330917.1">
    <property type="nucleotide sequence ID" value="NZ_CP059491.1"/>
</dbReference>
<name>A0A7D7QI60_9ACTN</name>
<dbReference type="KEGG" id="gji:H1R19_01630"/>
<dbReference type="CDD" id="cd18873">
    <property type="entry name" value="NUDIX_NadM_like"/>
    <property type="match status" value="1"/>
</dbReference>
<evidence type="ECO:0000313" key="2">
    <source>
        <dbReference type="EMBL" id="QMT01924.1"/>
    </source>
</evidence>
<dbReference type="Gene3D" id="3.90.79.10">
    <property type="entry name" value="Nucleoside Triphosphate Pyrophosphohydrolase"/>
    <property type="match status" value="1"/>
</dbReference>
<dbReference type="InterPro" id="IPR036388">
    <property type="entry name" value="WH-like_DNA-bd_sf"/>
</dbReference>
<dbReference type="InterPro" id="IPR054105">
    <property type="entry name" value="WHD_NrtR"/>
</dbReference>
<dbReference type="Pfam" id="PF21906">
    <property type="entry name" value="WHD_NrtR"/>
    <property type="match status" value="1"/>
</dbReference>
<gene>
    <name evidence="2" type="ORF">H1R19_01630</name>
</gene>
<dbReference type="AlphaFoldDB" id="A0A7D7QI60"/>
<keyword evidence="2" id="KW-0378">Hydrolase</keyword>
<dbReference type="SUPFAM" id="SSF55811">
    <property type="entry name" value="Nudix"/>
    <property type="match status" value="1"/>
</dbReference>
<reference evidence="3" key="1">
    <citation type="submission" date="2020-07" db="EMBL/GenBank/DDBJ databases">
        <title>novel species isolated from the respiratory tract of Marmot.</title>
        <authorList>
            <person name="Zhang G."/>
        </authorList>
    </citation>
    <scope>NUCLEOTIDE SEQUENCE [LARGE SCALE GENOMIC DNA]</scope>
    <source>
        <strain evidence="3">686</strain>
    </source>
</reference>
<dbReference type="EMBL" id="CP059491">
    <property type="protein sequence ID" value="QMT01924.1"/>
    <property type="molecule type" value="Genomic_DNA"/>
</dbReference>
<accession>A0A7D7QI60</accession>
<evidence type="ECO:0000259" key="1">
    <source>
        <dbReference type="Pfam" id="PF21906"/>
    </source>
</evidence>
<dbReference type="InterPro" id="IPR036390">
    <property type="entry name" value="WH_DNA-bd_sf"/>
</dbReference>
<dbReference type="InterPro" id="IPR015797">
    <property type="entry name" value="NUDIX_hydrolase-like_dom_sf"/>
</dbReference>
<proteinExistence type="predicted"/>
<dbReference type="GO" id="GO:0016787">
    <property type="term" value="F:hydrolase activity"/>
    <property type="evidence" value="ECO:0007669"/>
    <property type="project" value="UniProtKB-KW"/>
</dbReference>
<dbReference type="Gene3D" id="1.10.10.10">
    <property type="entry name" value="Winged helix-like DNA-binding domain superfamily/Winged helix DNA-binding domain"/>
    <property type="match status" value="1"/>
</dbReference>
<dbReference type="Proteomes" id="UP000515663">
    <property type="component" value="Chromosome"/>
</dbReference>
<dbReference type="SUPFAM" id="SSF46785">
    <property type="entry name" value="Winged helix' DNA-binding domain"/>
    <property type="match status" value="1"/>
</dbReference>
<keyword evidence="3" id="KW-1185">Reference proteome</keyword>
<organism evidence="2 3">
    <name type="scientific">Gordonia jinghuaiqii</name>
    <dbReference type="NCBI Taxonomy" id="2758710"/>
    <lineage>
        <taxon>Bacteria</taxon>
        <taxon>Bacillati</taxon>
        <taxon>Actinomycetota</taxon>
        <taxon>Actinomycetes</taxon>
        <taxon>Mycobacteriales</taxon>
        <taxon>Gordoniaceae</taxon>
        <taxon>Gordonia</taxon>
    </lineage>
</organism>
<evidence type="ECO:0000313" key="3">
    <source>
        <dbReference type="Proteomes" id="UP000515663"/>
    </source>
</evidence>
<feature type="domain" description="NrtR DNA-binding winged helix" evidence="1">
    <location>
        <begin position="158"/>
        <end position="217"/>
    </location>
</feature>
<sequence length="245" mass="27036">MASESSDRLTDYPRPNVAVDIAVLTVVAGALRVVVQRDIATGRAALPGRFVRERRSTDETVREVLELKLGLSPDHVRPHLLAVFSDPDRDPRGWTISIAHVVALPADELGGVVGELAEVTPEGRLASGERLLYDHDAILAAATDNLRDRYEDRPDPDNLLRPPYTLTELRELHEAILGRRLMRDSFNRRVQPLLSPRIDRAGNPQTRVAGGRPAKLFAKQAAPTTTFGWRLPTAGDKGRPRKGSE</sequence>
<protein>
    <submittedName>
        <fullName evidence="2">NUDIX hydrolase</fullName>
    </submittedName>
</protein>